<comment type="caution">
    <text evidence="1">The sequence shown here is derived from an EMBL/GenBank/DDBJ whole genome shotgun (WGS) entry which is preliminary data.</text>
</comment>
<dbReference type="Proteomes" id="UP000222913">
    <property type="component" value="Unassembled WGS sequence"/>
</dbReference>
<name>A0A2G3NWP9_STRMC</name>
<dbReference type="EMBL" id="PEBM01000023">
    <property type="protein sequence ID" value="PHV57916.1"/>
    <property type="molecule type" value="Genomic_DNA"/>
</dbReference>
<evidence type="ECO:0000313" key="2">
    <source>
        <dbReference type="Proteomes" id="UP000222913"/>
    </source>
</evidence>
<dbReference type="AlphaFoldDB" id="A0A2G3NWP9"/>
<reference evidence="1 2" key="1">
    <citation type="submission" date="2017-10" db="EMBL/GenBank/DDBJ databases">
        <title>Whole-genome sequence of three Streptococcus macedonicus strains isolated from Italian cheeses of the Veneto region.</title>
        <authorList>
            <person name="Treu L."/>
            <person name="De Diego-Diaz B."/>
            <person name="Papadimitriou K."/>
            <person name="Tsakalidou E."/>
            <person name="Corich V."/>
            <person name="Giacomini A."/>
        </authorList>
    </citation>
    <scope>NUCLEOTIDE SEQUENCE [LARGE SCALE GENOMIC DNA]</scope>
    <source>
        <strain evidence="1 2">27MV</strain>
    </source>
</reference>
<organism evidence="1 2">
    <name type="scientific">Streptococcus macedonicus</name>
    <name type="common">Streptococcus gallolyticus macedonicus</name>
    <dbReference type="NCBI Taxonomy" id="59310"/>
    <lineage>
        <taxon>Bacteria</taxon>
        <taxon>Bacillati</taxon>
        <taxon>Bacillota</taxon>
        <taxon>Bacilli</taxon>
        <taxon>Lactobacillales</taxon>
        <taxon>Streptococcaceae</taxon>
        <taxon>Streptococcus</taxon>
    </lineage>
</organism>
<sequence>MIESVTIWEKEIKNGQWIHLIKLLTMVILVCKNQCQDIPSIKNSDSLKTVTIGAILWWLFFYFPRSQG</sequence>
<accession>A0A2G3NWP9</accession>
<evidence type="ECO:0000313" key="1">
    <source>
        <dbReference type="EMBL" id="PHV57916.1"/>
    </source>
</evidence>
<gene>
    <name evidence="1" type="ORF">CS010_03405</name>
</gene>
<proteinExistence type="predicted"/>
<protein>
    <submittedName>
        <fullName evidence="1">Uncharacterized protein</fullName>
    </submittedName>
</protein>